<evidence type="ECO:0000256" key="3">
    <source>
        <dbReference type="ARBA" id="ARBA00022434"/>
    </source>
</evidence>
<evidence type="ECO:0000313" key="13">
    <source>
        <dbReference type="EMBL" id="SCU80914.1"/>
    </source>
</evidence>
<keyword evidence="14" id="KW-1185">Reference proteome</keyword>
<dbReference type="NCBIfam" id="TIGR01297">
    <property type="entry name" value="CDF"/>
    <property type="match status" value="1"/>
</dbReference>
<dbReference type="OrthoDB" id="435980at2759"/>
<keyword evidence="9" id="KW-0472">Membrane</keyword>
<evidence type="ECO:0000256" key="6">
    <source>
        <dbReference type="ARBA" id="ARBA00022692"/>
    </source>
</evidence>
<dbReference type="EMBL" id="LT598478">
    <property type="protein sequence ID" value="SCU80914.1"/>
    <property type="molecule type" value="Genomic_DNA"/>
</dbReference>
<dbReference type="GO" id="GO:0005739">
    <property type="term" value="C:mitochondrion"/>
    <property type="evidence" value="ECO:0007669"/>
    <property type="project" value="UniProtKB-ARBA"/>
</dbReference>
<keyword evidence="3" id="KW-0409">Iron storage</keyword>
<dbReference type="InterPro" id="IPR058533">
    <property type="entry name" value="Cation_efflux_TM"/>
</dbReference>
<dbReference type="Gene3D" id="1.20.1510.10">
    <property type="entry name" value="Cation efflux protein transmembrane domain"/>
    <property type="match status" value="1"/>
</dbReference>
<feature type="domain" description="Cation efflux protein transmembrane" evidence="12">
    <location>
        <begin position="165"/>
        <end position="379"/>
    </location>
</feature>
<dbReference type="InterPro" id="IPR050291">
    <property type="entry name" value="CDF_Transporter"/>
</dbReference>
<dbReference type="GO" id="GO:0008324">
    <property type="term" value="F:monoatomic cation transmembrane transporter activity"/>
    <property type="evidence" value="ECO:0007669"/>
    <property type="project" value="InterPro"/>
</dbReference>
<dbReference type="SUPFAM" id="SSF161111">
    <property type="entry name" value="Cation efflux protein transmembrane domain-like"/>
    <property type="match status" value="1"/>
</dbReference>
<keyword evidence="7" id="KW-1133">Transmembrane helix</keyword>
<evidence type="ECO:0000256" key="1">
    <source>
        <dbReference type="ARBA" id="ARBA00004141"/>
    </source>
</evidence>
<keyword evidence="8" id="KW-0406">Ion transport</keyword>
<dbReference type="GO" id="GO:0006879">
    <property type="term" value="P:intracellular iron ion homeostasis"/>
    <property type="evidence" value="ECO:0007669"/>
    <property type="project" value="UniProtKB-KW"/>
</dbReference>
<evidence type="ECO:0000313" key="14">
    <source>
        <dbReference type="Proteomes" id="UP000191144"/>
    </source>
</evidence>
<dbReference type="GO" id="GO:0016020">
    <property type="term" value="C:membrane"/>
    <property type="evidence" value="ECO:0007669"/>
    <property type="project" value="UniProtKB-SubCell"/>
</dbReference>
<protein>
    <submittedName>
        <fullName evidence="13">LAME_0B04984g1_1</fullName>
    </submittedName>
</protein>
<feature type="region of interest" description="Disordered" evidence="11">
    <location>
        <begin position="484"/>
        <end position="544"/>
    </location>
</feature>
<dbReference type="AlphaFoldDB" id="A0A1G4IVU0"/>
<evidence type="ECO:0000256" key="2">
    <source>
        <dbReference type="ARBA" id="ARBA00008873"/>
    </source>
</evidence>
<comment type="subcellular location">
    <subcellularLocation>
        <location evidence="1">Membrane</location>
        <topology evidence="1">Multi-pass membrane protein</topology>
    </subcellularLocation>
</comment>
<keyword evidence="5" id="KW-0410">Iron transport</keyword>
<sequence length="544" mass="59867">MNNITYPSNFTKIRHEGQSSKMKCGAEAVNVVWRGYRQSIKNTMFSRRIEIDRRTLHSYCRLLVNETQKKPLFVSSGLNDAEKRLEKNPEFQKLSGAFEDSNHQHIHMSESETLENDLYQLGTGLYRESDHHRRFERKSPASQNNTMLVLSKSQIKTNPGVRITWIGLLINVGMAAGKFAGGIVFHSQALTADAVHALSDLVSDFLTLFSIGWSSKLPTKQYPLGYGKIQTLGTLSVSAILAVAGLSIGWGSLCAIAAPFLPDTVMHYLASHSHSHVHGSPDDVTNINAAWIAAGSIAVKEWIFNATKKVAKETKSNVLLANAWHHRVDSLTSLVALVTISSGYFFNIQSLDAVGGLLVSGLVVKAGADGLIVAVTELMDKSVSKTDVRYIGVEKNLTEILAKMVSNNNAGKPYKLKDLVVLASGPSVHAKMVLEVPIQRWENLLTVKELENVTHHVRSTLIANMPSLVDLNVEFVEEKPALSLEQEQELERQRKMGTPPLPRTEASEDPALLAGSHTHSHFGGLGELGHDHDHDHDHGHGHKH</sequence>
<evidence type="ECO:0000256" key="10">
    <source>
        <dbReference type="ARBA" id="ARBA00055037"/>
    </source>
</evidence>
<evidence type="ECO:0000256" key="9">
    <source>
        <dbReference type="ARBA" id="ARBA00023136"/>
    </source>
</evidence>
<evidence type="ECO:0000256" key="8">
    <source>
        <dbReference type="ARBA" id="ARBA00023065"/>
    </source>
</evidence>
<dbReference type="InterPro" id="IPR027469">
    <property type="entry name" value="Cation_efflux_TMD_sf"/>
</dbReference>
<proteinExistence type="inferred from homology"/>
<dbReference type="Proteomes" id="UP000191144">
    <property type="component" value="Chromosome B"/>
</dbReference>
<dbReference type="PANTHER" id="PTHR43840">
    <property type="entry name" value="MITOCHONDRIAL METAL TRANSPORTER 1-RELATED"/>
    <property type="match status" value="1"/>
</dbReference>
<dbReference type="InterPro" id="IPR002524">
    <property type="entry name" value="Cation_efflux"/>
</dbReference>
<dbReference type="GO" id="GO:0006826">
    <property type="term" value="P:iron ion transport"/>
    <property type="evidence" value="ECO:0007669"/>
    <property type="project" value="UniProtKB-KW"/>
</dbReference>
<keyword evidence="6" id="KW-0812">Transmembrane</keyword>
<gene>
    <name evidence="13" type="ORF">LAME_0B04984G</name>
</gene>
<organism evidence="13 14">
    <name type="scientific">Lachancea meyersii CBS 8951</name>
    <dbReference type="NCBI Taxonomy" id="1266667"/>
    <lineage>
        <taxon>Eukaryota</taxon>
        <taxon>Fungi</taxon>
        <taxon>Dikarya</taxon>
        <taxon>Ascomycota</taxon>
        <taxon>Saccharomycotina</taxon>
        <taxon>Saccharomycetes</taxon>
        <taxon>Saccharomycetales</taxon>
        <taxon>Saccharomycetaceae</taxon>
        <taxon>Lachancea</taxon>
    </lineage>
</organism>
<dbReference type="FunFam" id="1.20.1510.10:FF:000013">
    <property type="entry name" value="Cation efflux family protein"/>
    <property type="match status" value="1"/>
</dbReference>
<evidence type="ECO:0000256" key="7">
    <source>
        <dbReference type="ARBA" id="ARBA00022989"/>
    </source>
</evidence>
<reference evidence="14" key="1">
    <citation type="submission" date="2016-03" db="EMBL/GenBank/DDBJ databases">
        <authorList>
            <person name="Devillers Hugo."/>
        </authorList>
    </citation>
    <scope>NUCLEOTIDE SEQUENCE [LARGE SCALE GENOMIC DNA]</scope>
</reference>
<name>A0A1G4IVU0_9SACH</name>
<dbReference type="Pfam" id="PF01545">
    <property type="entry name" value="Cation_efflux"/>
    <property type="match status" value="1"/>
</dbReference>
<comment type="similarity">
    <text evidence="2">Belongs to the cation diffusion facilitator (CDF) transporter (TC 2.A.4) family. SLC30A subfamily.</text>
</comment>
<comment type="function">
    <text evidence="10">Mitochondrial metal transporter involved in mitochondrial iron accumulation.</text>
</comment>
<evidence type="ECO:0000256" key="11">
    <source>
        <dbReference type="SAM" id="MobiDB-lite"/>
    </source>
</evidence>
<evidence type="ECO:0000256" key="4">
    <source>
        <dbReference type="ARBA" id="ARBA00022448"/>
    </source>
</evidence>
<dbReference type="PANTHER" id="PTHR43840:SF15">
    <property type="entry name" value="MITOCHONDRIAL METAL TRANSPORTER 1-RELATED"/>
    <property type="match status" value="1"/>
</dbReference>
<feature type="compositionally biased region" description="Basic and acidic residues" evidence="11">
    <location>
        <begin position="528"/>
        <end position="538"/>
    </location>
</feature>
<accession>A0A1G4IVU0</accession>
<keyword evidence="3" id="KW-0408">Iron</keyword>
<keyword evidence="4" id="KW-0813">Transport</keyword>
<evidence type="ECO:0000256" key="5">
    <source>
        <dbReference type="ARBA" id="ARBA00022496"/>
    </source>
</evidence>
<evidence type="ECO:0000259" key="12">
    <source>
        <dbReference type="Pfam" id="PF01545"/>
    </source>
</evidence>